<protein>
    <recommendedName>
        <fullName evidence="3">Nephrocystin 3-like N-terminal domain-containing protein</fullName>
    </recommendedName>
</protein>
<evidence type="ECO:0000259" key="3">
    <source>
        <dbReference type="Pfam" id="PF24883"/>
    </source>
</evidence>
<keyword evidence="5" id="KW-1185">Reference proteome</keyword>
<dbReference type="Pfam" id="PF24883">
    <property type="entry name" value="NPHP3_N"/>
    <property type="match status" value="1"/>
</dbReference>
<comment type="caution">
    <text evidence="4">The sequence shown here is derived from an EMBL/GenBank/DDBJ whole genome shotgun (WGS) entry which is preliminary data.</text>
</comment>
<sequence length="401" mass="44378">MSASVIDVQPTPSIAHTTSKERSMATIHIEHLHGGTGGTGGPGGQRGGEGGVGQGNIFNTDQMHVYASSSHADLLPWFAPKALFDADAAAREPARRACTENTRVGLISRLKHWARDTSDKSSPIFWLSGMAGTGKSTIAYTLCQHWDAEGHLGGSFFCSRNDDKARARPFIIPTIVHQLLYTHKPFAHSLRDVPISIVIPRLARHVDQLLVQPWLQSMALQSSEHLPLVIVIDALDEIEGNNHGPQLIKQLIQAISVSGTRLRGLKFFVTSRPHHRIKDECSSLNERAVYRMEEITPREALEDVRRFVDAELAVLPHHQREDIINNSSGLFIYAATMVHYLCPANLNFPLSAKQQEKRLDTLWKSGVNAKVPDSEHGIDLLYDIILTEALQTKGQEVEVSK</sequence>
<dbReference type="EMBL" id="JARKIB010000035">
    <property type="protein sequence ID" value="KAJ7761433.1"/>
    <property type="molecule type" value="Genomic_DNA"/>
</dbReference>
<dbReference type="Gene3D" id="3.40.50.300">
    <property type="entry name" value="P-loop containing nucleotide triphosphate hydrolases"/>
    <property type="match status" value="1"/>
</dbReference>
<keyword evidence="1" id="KW-0677">Repeat</keyword>
<dbReference type="SUPFAM" id="SSF52540">
    <property type="entry name" value="P-loop containing nucleoside triphosphate hydrolases"/>
    <property type="match status" value="1"/>
</dbReference>
<dbReference type="Proteomes" id="UP001215598">
    <property type="component" value="Unassembled WGS sequence"/>
</dbReference>
<dbReference type="PANTHER" id="PTHR10039:SF16">
    <property type="entry name" value="GPI INOSITOL-DEACYLASE"/>
    <property type="match status" value="1"/>
</dbReference>
<dbReference type="AlphaFoldDB" id="A0AAD7NHN3"/>
<feature type="region of interest" description="Disordered" evidence="2">
    <location>
        <begin position="32"/>
        <end position="55"/>
    </location>
</feature>
<reference evidence="4" key="1">
    <citation type="submission" date="2023-03" db="EMBL/GenBank/DDBJ databases">
        <title>Massive genome expansion in bonnet fungi (Mycena s.s.) driven by repeated elements and novel gene families across ecological guilds.</title>
        <authorList>
            <consortium name="Lawrence Berkeley National Laboratory"/>
            <person name="Harder C.B."/>
            <person name="Miyauchi S."/>
            <person name="Viragh M."/>
            <person name="Kuo A."/>
            <person name="Thoen E."/>
            <person name="Andreopoulos B."/>
            <person name="Lu D."/>
            <person name="Skrede I."/>
            <person name="Drula E."/>
            <person name="Henrissat B."/>
            <person name="Morin E."/>
            <person name="Kohler A."/>
            <person name="Barry K."/>
            <person name="LaButti K."/>
            <person name="Morin E."/>
            <person name="Salamov A."/>
            <person name="Lipzen A."/>
            <person name="Mereny Z."/>
            <person name="Hegedus B."/>
            <person name="Baldrian P."/>
            <person name="Stursova M."/>
            <person name="Weitz H."/>
            <person name="Taylor A."/>
            <person name="Grigoriev I.V."/>
            <person name="Nagy L.G."/>
            <person name="Martin F."/>
            <person name="Kauserud H."/>
        </authorList>
    </citation>
    <scope>NUCLEOTIDE SEQUENCE</scope>
    <source>
        <strain evidence="4">CBHHK182m</strain>
    </source>
</reference>
<accession>A0AAD7NHN3</accession>
<dbReference type="InterPro" id="IPR056884">
    <property type="entry name" value="NPHP3-like_N"/>
</dbReference>
<gene>
    <name evidence="4" type="ORF">B0H16DRAFT_1884368</name>
</gene>
<dbReference type="InterPro" id="IPR027417">
    <property type="entry name" value="P-loop_NTPase"/>
</dbReference>
<dbReference type="PANTHER" id="PTHR10039">
    <property type="entry name" value="AMELOGENIN"/>
    <property type="match status" value="1"/>
</dbReference>
<feature type="compositionally biased region" description="Gly residues" evidence="2">
    <location>
        <begin position="34"/>
        <end position="54"/>
    </location>
</feature>
<evidence type="ECO:0000313" key="4">
    <source>
        <dbReference type="EMBL" id="KAJ7761433.1"/>
    </source>
</evidence>
<feature type="domain" description="Nephrocystin 3-like N-terminal" evidence="3">
    <location>
        <begin position="110"/>
        <end position="272"/>
    </location>
</feature>
<evidence type="ECO:0000256" key="1">
    <source>
        <dbReference type="ARBA" id="ARBA00022737"/>
    </source>
</evidence>
<evidence type="ECO:0000256" key="2">
    <source>
        <dbReference type="SAM" id="MobiDB-lite"/>
    </source>
</evidence>
<evidence type="ECO:0000313" key="5">
    <source>
        <dbReference type="Proteomes" id="UP001215598"/>
    </source>
</evidence>
<proteinExistence type="predicted"/>
<organism evidence="4 5">
    <name type="scientific">Mycena metata</name>
    <dbReference type="NCBI Taxonomy" id="1033252"/>
    <lineage>
        <taxon>Eukaryota</taxon>
        <taxon>Fungi</taxon>
        <taxon>Dikarya</taxon>
        <taxon>Basidiomycota</taxon>
        <taxon>Agaricomycotina</taxon>
        <taxon>Agaricomycetes</taxon>
        <taxon>Agaricomycetidae</taxon>
        <taxon>Agaricales</taxon>
        <taxon>Marasmiineae</taxon>
        <taxon>Mycenaceae</taxon>
        <taxon>Mycena</taxon>
    </lineage>
</organism>
<name>A0AAD7NHN3_9AGAR</name>